<name>A0ABT1A785_9PSEU</name>
<gene>
    <name evidence="1" type="ORF">KDL28_27735</name>
</gene>
<dbReference type="EMBL" id="JAGSOV010000060">
    <property type="protein sequence ID" value="MCO1658868.1"/>
    <property type="molecule type" value="Genomic_DNA"/>
</dbReference>
<evidence type="ECO:0008006" key="3">
    <source>
        <dbReference type="Google" id="ProtNLM"/>
    </source>
</evidence>
<comment type="caution">
    <text evidence="1">The sequence shown here is derived from an EMBL/GenBank/DDBJ whole genome shotgun (WGS) entry which is preliminary data.</text>
</comment>
<keyword evidence="2" id="KW-1185">Reference proteome</keyword>
<organism evidence="1 2">
    <name type="scientific">Pseudonocardia humida</name>
    <dbReference type="NCBI Taxonomy" id="2800819"/>
    <lineage>
        <taxon>Bacteria</taxon>
        <taxon>Bacillati</taxon>
        <taxon>Actinomycetota</taxon>
        <taxon>Actinomycetes</taxon>
        <taxon>Pseudonocardiales</taxon>
        <taxon>Pseudonocardiaceae</taxon>
        <taxon>Pseudonocardia</taxon>
    </lineage>
</organism>
<protein>
    <recommendedName>
        <fullName evidence="3">MarR family protein</fullName>
    </recommendedName>
</protein>
<proteinExistence type="predicted"/>
<accession>A0ABT1A785</accession>
<dbReference type="RefSeq" id="WP_252443292.1">
    <property type="nucleotide sequence ID" value="NZ_JAGSOV010000060.1"/>
</dbReference>
<dbReference type="Proteomes" id="UP001165283">
    <property type="component" value="Unassembled WGS sequence"/>
</dbReference>
<evidence type="ECO:0000313" key="2">
    <source>
        <dbReference type="Proteomes" id="UP001165283"/>
    </source>
</evidence>
<reference evidence="1" key="1">
    <citation type="submission" date="2021-04" db="EMBL/GenBank/DDBJ databases">
        <title>Pseudonocardia sp. nov., isolated from sandy soil of mangrove forest.</title>
        <authorList>
            <person name="Zan Z."/>
            <person name="Huang R."/>
            <person name="Liu W."/>
        </authorList>
    </citation>
    <scope>NUCLEOTIDE SEQUENCE</scope>
    <source>
        <strain evidence="1">S2-4</strain>
    </source>
</reference>
<sequence>MAAATGWSGEAYRRVADSIRGSLAANDLSQPQWWILNRLADTSRSWRRAGLVEELTPYSDNEEGRDSSTSSTG</sequence>
<evidence type="ECO:0000313" key="1">
    <source>
        <dbReference type="EMBL" id="MCO1658868.1"/>
    </source>
</evidence>